<dbReference type="Gene3D" id="3.40.50.1220">
    <property type="entry name" value="TPP-binding domain"/>
    <property type="match status" value="1"/>
</dbReference>
<keyword evidence="2" id="KW-0808">Transferase</keyword>
<dbReference type="InterPro" id="IPR029035">
    <property type="entry name" value="DHS-like_NAD/FAD-binding_dom"/>
</dbReference>
<evidence type="ECO:0000256" key="4">
    <source>
        <dbReference type="ARBA" id="ARBA00022833"/>
    </source>
</evidence>
<dbReference type="GO" id="GO:0016740">
    <property type="term" value="F:transferase activity"/>
    <property type="evidence" value="ECO:0007669"/>
    <property type="project" value="UniProtKB-KW"/>
</dbReference>
<evidence type="ECO:0000256" key="2">
    <source>
        <dbReference type="ARBA" id="ARBA00022679"/>
    </source>
</evidence>
<dbReference type="InterPro" id="IPR050134">
    <property type="entry name" value="NAD-dep_sirtuin_deacylases"/>
</dbReference>
<evidence type="ECO:0000313" key="8">
    <source>
        <dbReference type="EMBL" id="KAL3764380.1"/>
    </source>
</evidence>
<keyword evidence="4" id="KW-0862">Zinc</keyword>
<evidence type="ECO:0000313" key="9">
    <source>
        <dbReference type="Proteomes" id="UP001530315"/>
    </source>
</evidence>
<name>A0ABD3MJX0_9STRA</name>
<accession>A0ABD3MJX0</accession>
<evidence type="ECO:0000256" key="3">
    <source>
        <dbReference type="ARBA" id="ARBA00022723"/>
    </source>
</evidence>
<organism evidence="8 9">
    <name type="scientific">Stephanodiscus triporus</name>
    <dbReference type="NCBI Taxonomy" id="2934178"/>
    <lineage>
        <taxon>Eukaryota</taxon>
        <taxon>Sar</taxon>
        <taxon>Stramenopiles</taxon>
        <taxon>Ochrophyta</taxon>
        <taxon>Bacillariophyta</taxon>
        <taxon>Coscinodiscophyceae</taxon>
        <taxon>Thalassiosirophycidae</taxon>
        <taxon>Stephanodiscales</taxon>
        <taxon>Stephanodiscaceae</taxon>
        <taxon>Stephanodiscus</taxon>
    </lineage>
</organism>
<keyword evidence="5" id="KW-0520">NAD</keyword>
<comment type="caution">
    <text evidence="6">Lacks conserved residue(s) required for the propagation of feature annotation.</text>
</comment>
<keyword evidence="3" id="KW-0479">Metal-binding</keyword>
<dbReference type="Proteomes" id="UP001530315">
    <property type="component" value="Unassembled WGS sequence"/>
</dbReference>
<dbReference type="PROSITE" id="PS50305">
    <property type="entry name" value="SIRTUIN"/>
    <property type="match status" value="1"/>
</dbReference>
<dbReference type="InterPro" id="IPR026590">
    <property type="entry name" value="Ssirtuin_cat_dom"/>
</dbReference>
<dbReference type="InterPro" id="IPR003000">
    <property type="entry name" value="Sirtuin"/>
</dbReference>
<dbReference type="AlphaFoldDB" id="A0ABD3MJX0"/>
<dbReference type="PANTHER" id="PTHR11085:SF6">
    <property type="entry name" value="NAD-DEPENDENT PROTEIN DEACETYLASE SIRTUIN-2"/>
    <property type="match status" value="1"/>
</dbReference>
<evidence type="ECO:0000256" key="5">
    <source>
        <dbReference type="ARBA" id="ARBA00023027"/>
    </source>
</evidence>
<gene>
    <name evidence="8" type="ORF">ACHAW5_005121</name>
</gene>
<keyword evidence="9" id="KW-1185">Reference proteome</keyword>
<evidence type="ECO:0000256" key="1">
    <source>
        <dbReference type="ARBA" id="ARBA00001947"/>
    </source>
</evidence>
<reference evidence="8 9" key="1">
    <citation type="submission" date="2024-10" db="EMBL/GenBank/DDBJ databases">
        <title>Updated reference genomes for cyclostephanoid diatoms.</title>
        <authorList>
            <person name="Roberts W.R."/>
            <person name="Alverson A.J."/>
        </authorList>
    </citation>
    <scope>NUCLEOTIDE SEQUENCE [LARGE SCALE GENOMIC DNA]</scope>
    <source>
        <strain evidence="8 9">AJA276-08</strain>
    </source>
</reference>
<dbReference type="Gene3D" id="3.30.1600.10">
    <property type="entry name" value="SIR2/SIRT2 'Small Domain"/>
    <property type="match status" value="1"/>
</dbReference>
<comment type="cofactor">
    <cofactor evidence="1">
        <name>Zn(2+)</name>
        <dbReference type="ChEBI" id="CHEBI:29105"/>
    </cofactor>
</comment>
<dbReference type="PANTHER" id="PTHR11085">
    <property type="entry name" value="NAD-DEPENDENT PROTEIN DEACYLASE SIRTUIN-5, MITOCHONDRIAL-RELATED"/>
    <property type="match status" value="1"/>
</dbReference>
<evidence type="ECO:0000259" key="7">
    <source>
        <dbReference type="PROSITE" id="PS50305"/>
    </source>
</evidence>
<dbReference type="Pfam" id="PF02146">
    <property type="entry name" value="SIR2"/>
    <property type="match status" value="2"/>
</dbReference>
<protein>
    <recommendedName>
        <fullName evidence="7">Deacetylase sirtuin-type domain-containing protein</fullName>
    </recommendedName>
</protein>
<feature type="domain" description="Deacetylase sirtuin-type" evidence="7">
    <location>
        <begin position="1"/>
        <end position="336"/>
    </location>
</feature>
<sequence>MKAIADLAGLSRFILSPECKSVIFLTGAGVSVASGIPDFRSAGGMYDTLRPELLTATEEQRRRMASDPTFVVERGMFMENPFPYLEVRRPFILGVRDRKWKPTIGAFLGRADRRSMLRVWFFVHSPTFAPHRSDVRRRSNVPAHHLPKLLHSKTGKLTRVYTQNIDGLIDAVDLPEDRVISVHGTIGRASPAAPPWTSDEFCDRVESKIKNIYDGRDGGGPAGESEPIRCDSCGRATVKPETVLFGSSLPSEFFDRAEADLPSADLLVVAGTSLVVGPANSLVYRVPETTRRVIVNDEPVGRELGVDYGPTAERDFFARGKCEKVFLDLICELGWLQDLNEVLDNLPEGSVELIRARRA</sequence>
<proteinExistence type="predicted"/>
<dbReference type="GO" id="GO:0046872">
    <property type="term" value="F:metal ion binding"/>
    <property type="evidence" value="ECO:0007669"/>
    <property type="project" value="UniProtKB-KW"/>
</dbReference>
<dbReference type="EMBL" id="JALLAZ020001776">
    <property type="protein sequence ID" value="KAL3764380.1"/>
    <property type="molecule type" value="Genomic_DNA"/>
</dbReference>
<dbReference type="InterPro" id="IPR026591">
    <property type="entry name" value="Sirtuin_cat_small_dom_sf"/>
</dbReference>
<comment type="caution">
    <text evidence="8">The sequence shown here is derived from an EMBL/GenBank/DDBJ whole genome shotgun (WGS) entry which is preliminary data.</text>
</comment>
<dbReference type="SUPFAM" id="SSF52467">
    <property type="entry name" value="DHS-like NAD/FAD-binding domain"/>
    <property type="match status" value="1"/>
</dbReference>
<evidence type="ECO:0000256" key="6">
    <source>
        <dbReference type="PROSITE-ProRule" id="PRU00236"/>
    </source>
</evidence>